<dbReference type="Gene3D" id="2.130.10.10">
    <property type="entry name" value="YVTN repeat-like/Quinoprotein amine dehydrogenase"/>
    <property type="match status" value="2"/>
</dbReference>
<sequence>MIRQHHVIFNKDLIFNFLHFVILVYFFLFPNCGYSQGDYLINNFNKPPKITHYSRKDFQADAQFWTMARDNEDILYFGNNDGVIVYDGERWQKVVLPNNSSVRSLTYSSNGKIYAGGFNELGLIEKDSIGKYYYKSLLKELQLENENLENLWQVHEFKDYIVYRSFKELIVISGNSATHIPSNNAFIFSAVVGTKFYVQDAETGILEFDPISLQLNLLYEPKEYLNNSMVGILPTKNNDLLLVSKEGNVFTGTTSTKEIRLWKTIFEKNINDEIISAIPHEDNYLLGTLGSRILMVTNNGEVIKDSPAFENVHNSSILNLYKSGRNVWALLNNGLDYIEFDSPVSILFEEASIYDILLDNNFIYLATNKGVFYSAYKGIESQYDLKFEKIPNLEGQAWAVQKVEESVIISHDKGLFYLKDNLPHKIGDSDGFWKIIEIDSKPNTYLAANYNGLFLLEKNKQNWNLKRKLSGFNESSRDILKADEENTFWVCHGYKGVYKLKIDSDYNRIYAMDHYTDQNGLTSPFNVNVTRWNDDIIFTTNTGIYEFNKSNNRFEPYNDLNQILDTTANTRKLIQNESTTWVVQDDEVGYFNLKEPDAQVNKSLFLNLKGSLNRGMESILPLQGGNVLIGATTGLYLYNTSRDTTNETLSTKITRISFIKGEAEEQIPLIAQQKISLPNTTEILRFEFSAPGMSPSSPVQYQYILEGIDQKWSSWENQNYKEYTHLRPGNYNFKVRSRDLIGNSGNEATFEFVIPPVWYQTTAAIIGYILLFLALAVLLFYLIKRKIEIEREKARLAAQKSKKLLELEIEQLRLKRDKENIRKDKLLLEEDNIRKSKELANYTMMLVKKKDIFVETFSNLKELKNSINTQAARKKIQDILIKLQQHRIGEEFMDIFDVNFEKVHKNFFKELKNINPDLTKRELRLCAFVKMNLTNKEIAPLLNISIRGVETARYRVRKKLDVQENNFLTYLENISTTESVNS</sequence>
<dbReference type="SUPFAM" id="SSF46894">
    <property type="entry name" value="C-terminal effector domain of the bipartite response regulators"/>
    <property type="match status" value="1"/>
</dbReference>
<dbReference type="InterPro" id="IPR015943">
    <property type="entry name" value="WD40/YVTN_repeat-like_dom_sf"/>
</dbReference>
<keyword evidence="1" id="KW-0175">Coiled coil</keyword>
<dbReference type="InterPro" id="IPR036388">
    <property type="entry name" value="WH-like_DNA-bd_sf"/>
</dbReference>
<dbReference type="Gene3D" id="2.60.40.10">
    <property type="entry name" value="Immunoglobulins"/>
    <property type="match status" value="1"/>
</dbReference>
<keyword evidence="2" id="KW-0812">Transmembrane</keyword>
<dbReference type="Proteomes" id="UP000309016">
    <property type="component" value="Chromosome"/>
</dbReference>
<organism evidence="4 5">
    <name type="scientific">Antarcticibacterium flavum</name>
    <dbReference type="NCBI Taxonomy" id="2058175"/>
    <lineage>
        <taxon>Bacteria</taxon>
        <taxon>Pseudomonadati</taxon>
        <taxon>Bacteroidota</taxon>
        <taxon>Flavobacteriia</taxon>
        <taxon>Flavobacteriales</taxon>
        <taxon>Flavobacteriaceae</taxon>
        <taxon>Antarcticibacterium</taxon>
    </lineage>
</organism>
<proteinExistence type="predicted"/>
<protein>
    <recommendedName>
        <fullName evidence="3">HTH luxR-type domain-containing protein</fullName>
    </recommendedName>
</protein>
<dbReference type="Gene3D" id="1.10.10.10">
    <property type="entry name" value="Winged helix-like DNA-binding domain superfamily/Winged helix DNA-binding domain"/>
    <property type="match status" value="1"/>
</dbReference>
<dbReference type="EMBL" id="CP040812">
    <property type="protein sequence ID" value="QCY71098.1"/>
    <property type="molecule type" value="Genomic_DNA"/>
</dbReference>
<evidence type="ECO:0000313" key="5">
    <source>
        <dbReference type="Proteomes" id="UP000309016"/>
    </source>
</evidence>
<dbReference type="OrthoDB" id="1090267at2"/>
<feature type="transmembrane region" description="Helical" evidence="2">
    <location>
        <begin position="12"/>
        <end position="29"/>
    </location>
</feature>
<feature type="coiled-coil region" evidence="1">
    <location>
        <begin position="795"/>
        <end position="829"/>
    </location>
</feature>
<dbReference type="AlphaFoldDB" id="A0A5B7X8N5"/>
<dbReference type="KEGG" id="afla:FHG64_17785"/>
<dbReference type="SUPFAM" id="SSF101898">
    <property type="entry name" value="NHL repeat"/>
    <property type="match status" value="1"/>
</dbReference>
<evidence type="ECO:0000259" key="3">
    <source>
        <dbReference type="SMART" id="SM00421"/>
    </source>
</evidence>
<dbReference type="SMART" id="SM00421">
    <property type="entry name" value="HTH_LUXR"/>
    <property type="match status" value="1"/>
</dbReference>
<dbReference type="InterPro" id="IPR016032">
    <property type="entry name" value="Sig_transdc_resp-reg_C-effctor"/>
</dbReference>
<evidence type="ECO:0000313" key="4">
    <source>
        <dbReference type="EMBL" id="QCY71098.1"/>
    </source>
</evidence>
<keyword evidence="2" id="KW-0472">Membrane</keyword>
<evidence type="ECO:0000256" key="2">
    <source>
        <dbReference type="SAM" id="Phobius"/>
    </source>
</evidence>
<dbReference type="Pfam" id="PF07495">
    <property type="entry name" value="Y_Y_Y"/>
    <property type="match status" value="1"/>
</dbReference>
<name>A0A5B7X8N5_9FLAO</name>
<feature type="domain" description="HTH luxR-type" evidence="3">
    <location>
        <begin position="915"/>
        <end position="972"/>
    </location>
</feature>
<keyword evidence="2" id="KW-1133">Transmembrane helix</keyword>
<gene>
    <name evidence="4" type="ORF">FHG64_17785</name>
</gene>
<dbReference type="InterPro" id="IPR013783">
    <property type="entry name" value="Ig-like_fold"/>
</dbReference>
<dbReference type="GO" id="GO:0003677">
    <property type="term" value="F:DNA binding"/>
    <property type="evidence" value="ECO:0007669"/>
    <property type="project" value="InterPro"/>
</dbReference>
<accession>A0A5B7X8N5</accession>
<reference evidence="4 5" key="1">
    <citation type="submission" date="2019-06" db="EMBL/GenBank/DDBJ databases">
        <title>Complete genome sequence of Antarcticibacterium flavum KCTC 52984T from an Antarctic marine sediment.</title>
        <authorList>
            <person name="Lee Y.M."/>
            <person name="Shin S.C."/>
        </authorList>
    </citation>
    <scope>NUCLEOTIDE SEQUENCE [LARGE SCALE GENOMIC DNA]</scope>
    <source>
        <strain evidence="4 5">KCTC 52984</strain>
    </source>
</reference>
<dbReference type="GO" id="GO:0006355">
    <property type="term" value="P:regulation of DNA-templated transcription"/>
    <property type="evidence" value="ECO:0007669"/>
    <property type="project" value="InterPro"/>
</dbReference>
<dbReference type="InterPro" id="IPR011123">
    <property type="entry name" value="Y_Y_Y"/>
</dbReference>
<dbReference type="Pfam" id="PF00196">
    <property type="entry name" value="GerE"/>
    <property type="match status" value="1"/>
</dbReference>
<evidence type="ECO:0000256" key="1">
    <source>
        <dbReference type="SAM" id="Coils"/>
    </source>
</evidence>
<feature type="transmembrane region" description="Helical" evidence="2">
    <location>
        <begin position="757"/>
        <end position="783"/>
    </location>
</feature>
<keyword evidence="5" id="KW-1185">Reference proteome</keyword>
<dbReference type="InterPro" id="IPR000792">
    <property type="entry name" value="Tscrpt_reg_LuxR_C"/>
</dbReference>